<dbReference type="Gene3D" id="1.10.8.10">
    <property type="entry name" value="DNA helicase RuvA subunit, C-terminal domain"/>
    <property type="match status" value="1"/>
</dbReference>
<reference evidence="2" key="2">
    <citation type="submission" date="2025-09" db="UniProtKB">
        <authorList>
            <consortium name="Ensembl"/>
        </authorList>
    </citation>
    <scope>IDENTIFICATION</scope>
</reference>
<dbReference type="Pfam" id="PF25025">
    <property type="entry name" value="EF-Ts_N"/>
    <property type="match status" value="1"/>
</dbReference>
<accession>A0A8C5FL84</accession>
<sequence>TLTMSLPMLFRTGRHVHTACQLLAVEKSLLMKLRKSTGYTFINCKKALEKFDNDINQGRGLCHAGPPPGQQPGQDGIREGRERQEPFGKCGLVANVCSFTREYGTVCDSADSVSRNVLHRPPRVSWGP</sequence>
<evidence type="ECO:0000313" key="3">
    <source>
        <dbReference type="Proteomes" id="UP000694546"/>
    </source>
</evidence>
<name>A0A8C5FL84_GADMO</name>
<dbReference type="CDD" id="cd14275">
    <property type="entry name" value="UBA_EF-Ts"/>
    <property type="match status" value="1"/>
</dbReference>
<feature type="region of interest" description="Disordered" evidence="1">
    <location>
        <begin position="59"/>
        <end position="84"/>
    </location>
</feature>
<protein>
    <submittedName>
        <fullName evidence="2">Ts translation elongation factor, mitochondrial</fullName>
    </submittedName>
</protein>
<proteinExistence type="predicted"/>
<dbReference type="Ensembl" id="ENSGMOT00000073412.1">
    <property type="protein sequence ID" value="ENSGMOP00000045057.1"/>
    <property type="gene ID" value="ENSGMOG00000000868.2"/>
</dbReference>
<evidence type="ECO:0000256" key="1">
    <source>
        <dbReference type="SAM" id="MobiDB-lite"/>
    </source>
</evidence>
<reference evidence="2" key="1">
    <citation type="submission" date="2025-08" db="UniProtKB">
        <authorList>
            <consortium name="Ensembl"/>
        </authorList>
    </citation>
    <scope>IDENTIFICATION</scope>
</reference>
<dbReference type="GeneTree" id="ENSGT00390000016293"/>
<keyword evidence="3" id="KW-1185">Reference proteome</keyword>
<dbReference type="InterPro" id="IPR009060">
    <property type="entry name" value="UBA-like_sf"/>
</dbReference>
<organism evidence="2 3">
    <name type="scientific">Gadus morhua</name>
    <name type="common">Atlantic cod</name>
    <dbReference type="NCBI Taxonomy" id="8049"/>
    <lineage>
        <taxon>Eukaryota</taxon>
        <taxon>Metazoa</taxon>
        <taxon>Chordata</taxon>
        <taxon>Craniata</taxon>
        <taxon>Vertebrata</taxon>
        <taxon>Euteleostomi</taxon>
        <taxon>Actinopterygii</taxon>
        <taxon>Neopterygii</taxon>
        <taxon>Teleostei</taxon>
        <taxon>Neoteleostei</taxon>
        <taxon>Acanthomorphata</taxon>
        <taxon>Zeiogadaria</taxon>
        <taxon>Gadariae</taxon>
        <taxon>Gadiformes</taxon>
        <taxon>Gadoidei</taxon>
        <taxon>Gadidae</taxon>
        <taxon>Gadus</taxon>
    </lineage>
</organism>
<dbReference type="Proteomes" id="UP000694546">
    <property type="component" value="Chromosome 13"/>
</dbReference>
<dbReference type="SUPFAM" id="SSF46934">
    <property type="entry name" value="UBA-like"/>
    <property type="match status" value="1"/>
</dbReference>
<evidence type="ECO:0000313" key="2">
    <source>
        <dbReference type="Ensembl" id="ENSGMOP00000045057.1"/>
    </source>
</evidence>
<dbReference type="AlphaFoldDB" id="A0A8C5FL84"/>